<gene>
    <name evidence="1" type="ORF">S03H2_52595</name>
</gene>
<protein>
    <submittedName>
        <fullName evidence="1">Uncharacterized protein</fullName>
    </submittedName>
</protein>
<organism evidence="1">
    <name type="scientific">marine sediment metagenome</name>
    <dbReference type="NCBI Taxonomy" id="412755"/>
    <lineage>
        <taxon>unclassified sequences</taxon>
        <taxon>metagenomes</taxon>
        <taxon>ecological metagenomes</taxon>
    </lineage>
</organism>
<feature type="non-terminal residue" evidence="1">
    <location>
        <position position="34"/>
    </location>
</feature>
<reference evidence="1" key="1">
    <citation type="journal article" date="2014" name="Front. Microbiol.">
        <title>High frequency of phylogenetically diverse reductive dehalogenase-homologous genes in deep subseafloor sedimentary metagenomes.</title>
        <authorList>
            <person name="Kawai M."/>
            <person name="Futagami T."/>
            <person name="Toyoda A."/>
            <person name="Takaki Y."/>
            <person name="Nishi S."/>
            <person name="Hori S."/>
            <person name="Arai W."/>
            <person name="Tsubouchi T."/>
            <person name="Morono Y."/>
            <person name="Uchiyama I."/>
            <person name="Ito T."/>
            <person name="Fujiyama A."/>
            <person name="Inagaki F."/>
            <person name="Takami H."/>
        </authorList>
    </citation>
    <scope>NUCLEOTIDE SEQUENCE</scope>
    <source>
        <strain evidence="1">Expedition CK06-06</strain>
    </source>
</reference>
<accession>X1ID30</accession>
<name>X1ID30_9ZZZZ</name>
<evidence type="ECO:0000313" key="1">
    <source>
        <dbReference type="EMBL" id="GAH67180.1"/>
    </source>
</evidence>
<sequence length="34" mass="3595">MDEKIRSLKGVINIGRIKIKEVAKKAGVGVGTVS</sequence>
<dbReference type="AlphaFoldDB" id="X1ID30"/>
<proteinExistence type="predicted"/>
<dbReference type="EMBL" id="BARU01033413">
    <property type="protein sequence ID" value="GAH67180.1"/>
    <property type="molecule type" value="Genomic_DNA"/>
</dbReference>
<comment type="caution">
    <text evidence="1">The sequence shown here is derived from an EMBL/GenBank/DDBJ whole genome shotgun (WGS) entry which is preliminary data.</text>
</comment>